<proteinExistence type="predicted"/>
<gene>
    <name evidence="1" type="ORF">MKW98_027474</name>
</gene>
<protein>
    <submittedName>
        <fullName evidence="1">Uncharacterized protein</fullName>
    </submittedName>
</protein>
<keyword evidence="2" id="KW-1185">Reference proteome</keyword>
<accession>A0AAD4RVT1</accession>
<reference evidence="1" key="1">
    <citation type="submission" date="2022-04" db="EMBL/GenBank/DDBJ databases">
        <title>A functionally conserved STORR gene fusion in Papaver species that diverged 16.8 million years ago.</title>
        <authorList>
            <person name="Catania T."/>
        </authorList>
    </citation>
    <scope>NUCLEOTIDE SEQUENCE</scope>
    <source>
        <strain evidence="1">S-188037</strain>
    </source>
</reference>
<evidence type="ECO:0000313" key="1">
    <source>
        <dbReference type="EMBL" id="KAI3835562.1"/>
    </source>
</evidence>
<organism evidence="1 2">
    <name type="scientific">Papaver atlanticum</name>
    <dbReference type="NCBI Taxonomy" id="357466"/>
    <lineage>
        <taxon>Eukaryota</taxon>
        <taxon>Viridiplantae</taxon>
        <taxon>Streptophyta</taxon>
        <taxon>Embryophyta</taxon>
        <taxon>Tracheophyta</taxon>
        <taxon>Spermatophyta</taxon>
        <taxon>Magnoliopsida</taxon>
        <taxon>Ranunculales</taxon>
        <taxon>Papaveraceae</taxon>
        <taxon>Papaveroideae</taxon>
        <taxon>Papaver</taxon>
    </lineage>
</organism>
<evidence type="ECO:0000313" key="2">
    <source>
        <dbReference type="Proteomes" id="UP001202328"/>
    </source>
</evidence>
<comment type="caution">
    <text evidence="1">The sequence shown here is derived from an EMBL/GenBank/DDBJ whole genome shotgun (WGS) entry which is preliminary data.</text>
</comment>
<sequence>MKTLMLRSKINAKCNKAKENKYKVQEVSVSSLLSSFSFRVSPEHPSIDTKRLSVLERLILYNQFNKTVNGDVLTSIQKKGNNEITKEGPVTGNIHEPILAFNKPQLPPGLGPIIIFSLLETRPEREENDNEK</sequence>
<name>A0AAD4RVT1_9MAGN</name>
<dbReference type="Proteomes" id="UP001202328">
    <property type="component" value="Unassembled WGS sequence"/>
</dbReference>
<dbReference type="EMBL" id="JAJJMB010017748">
    <property type="protein sequence ID" value="KAI3835562.1"/>
    <property type="molecule type" value="Genomic_DNA"/>
</dbReference>
<dbReference type="AlphaFoldDB" id="A0AAD4RVT1"/>